<accession>A0A8E2I4R0</accession>
<organism evidence="4 5">
    <name type="scientific">Heyndrickxia oleronia</name>
    <dbReference type="NCBI Taxonomy" id="38875"/>
    <lineage>
        <taxon>Bacteria</taxon>
        <taxon>Bacillati</taxon>
        <taxon>Bacillota</taxon>
        <taxon>Bacilli</taxon>
        <taxon>Bacillales</taxon>
        <taxon>Bacillaceae</taxon>
        <taxon>Heyndrickxia</taxon>
    </lineage>
</organism>
<dbReference type="AlphaFoldDB" id="A0A8E2I4R0"/>
<dbReference type="InterPro" id="IPR017871">
    <property type="entry name" value="ABC_transporter-like_CS"/>
</dbReference>
<keyword evidence="5" id="KW-1185">Reference proteome</keyword>
<gene>
    <name evidence="4" type="ORF">BWZ43_23035</name>
</gene>
<dbReference type="GO" id="GO:0016887">
    <property type="term" value="F:ATP hydrolysis activity"/>
    <property type="evidence" value="ECO:0007669"/>
    <property type="project" value="InterPro"/>
</dbReference>
<dbReference type="PROSITE" id="PS50893">
    <property type="entry name" value="ABC_TRANSPORTER_2"/>
    <property type="match status" value="2"/>
</dbReference>
<proteinExistence type="predicted"/>
<dbReference type="Gene3D" id="3.40.50.300">
    <property type="entry name" value="P-loop containing nucleotide triphosphate hydrolases"/>
    <property type="match status" value="2"/>
</dbReference>
<keyword evidence="1" id="KW-0547">Nucleotide-binding</keyword>
<feature type="domain" description="ABC transporter" evidence="3">
    <location>
        <begin position="4"/>
        <end position="259"/>
    </location>
</feature>
<feature type="domain" description="ABC transporter" evidence="3">
    <location>
        <begin position="317"/>
        <end position="512"/>
    </location>
</feature>
<evidence type="ECO:0000313" key="5">
    <source>
        <dbReference type="Proteomes" id="UP000189761"/>
    </source>
</evidence>
<dbReference type="InterPro" id="IPR032781">
    <property type="entry name" value="ABC_tran_Xtn"/>
</dbReference>
<dbReference type="Pfam" id="PF00005">
    <property type="entry name" value="ABC_tran"/>
    <property type="match status" value="2"/>
</dbReference>
<reference evidence="4 5" key="1">
    <citation type="submission" date="2017-01" db="EMBL/GenBank/DDBJ databases">
        <title>Draft genome sequence of Bacillus oleronius.</title>
        <authorList>
            <person name="Allam M."/>
        </authorList>
    </citation>
    <scope>NUCLEOTIDE SEQUENCE [LARGE SCALE GENOMIC DNA]</scope>
    <source>
        <strain evidence="4 5">DSM 9356</strain>
    </source>
</reference>
<comment type="caution">
    <text evidence="4">The sequence shown here is derived from an EMBL/GenBank/DDBJ whole genome shotgun (WGS) entry which is preliminary data.</text>
</comment>
<dbReference type="Pfam" id="PF12848">
    <property type="entry name" value="ABC_tran_Xtn"/>
    <property type="match status" value="1"/>
</dbReference>
<dbReference type="FunFam" id="3.40.50.300:FF:000011">
    <property type="entry name" value="Putative ABC transporter ATP-binding component"/>
    <property type="match status" value="1"/>
</dbReference>
<dbReference type="PROSITE" id="PS00211">
    <property type="entry name" value="ABC_TRANSPORTER_1"/>
    <property type="match status" value="2"/>
</dbReference>
<name>A0A8E2I4R0_9BACI</name>
<dbReference type="InterPro" id="IPR003439">
    <property type="entry name" value="ABC_transporter-like_ATP-bd"/>
</dbReference>
<dbReference type="PANTHER" id="PTHR42855:SF2">
    <property type="entry name" value="DRUG RESISTANCE ABC TRANSPORTER,ATP-BINDING PROTEIN"/>
    <property type="match status" value="1"/>
</dbReference>
<evidence type="ECO:0000313" key="4">
    <source>
        <dbReference type="EMBL" id="OOP66045.1"/>
    </source>
</evidence>
<dbReference type="InterPro" id="IPR003593">
    <property type="entry name" value="AAA+_ATPase"/>
</dbReference>
<dbReference type="PANTHER" id="PTHR42855">
    <property type="entry name" value="ABC TRANSPORTER ATP-BINDING SUBUNIT"/>
    <property type="match status" value="1"/>
</dbReference>
<keyword evidence="2 4" id="KW-0067">ATP-binding</keyword>
<dbReference type="EMBL" id="MTLA01000385">
    <property type="protein sequence ID" value="OOP66045.1"/>
    <property type="molecule type" value="Genomic_DNA"/>
</dbReference>
<evidence type="ECO:0000256" key="1">
    <source>
        <dbReference type="ARBA" id="ARBA00022741"/>
    </source>
</evidence>
<sequence>MSIVHVENLTHFYGDQLVFKDIEFRLLNKEKVGLVGPNGAGKSTLLKILSGQLLPDYGSISWLPNKQIGYLEQHIELKKGTSILGFLKSAFQHLYDMEEEMLGITNKMAICNEGELQGLLKRYSLIQDILEAQDFYLIDSKIEDVSSGLGILALGLDRDVAQLSGGQRTKLLLAKLLLTEPDILLLDEPTNYLDYEHIVWLKDYLINYKKSFILISHDTHFLNEVVNVIFHLEHKHLTRYVGNYRAFLEAYELRKHQIHIAYSKQQQEIHKLETYIQKNKVRSSTSKQAKSREKKLAKIERIEKPVGNLHPRYSFHVSERPVSTIIETKDIIVGYTYPLLPALNFTLKRGDKVAIIGHNGIGKSTLLKTMMGEINPLSGTISIGDNVRPSYFEQEWHTPVEQTPMDYIWSMHEQMNQKEIRQALARAGINKEHILQPLHTLSGGEQTKVRLCQLMLEKSNWLILDEPTNHLDVQAKEALALALKKYEGTLLIVSHEPEFYEEWCTNVLNLEDCR</sequence>
<dbReference type="Proteomes" id="UP000189761">
    <property type="component" value="Unassembled WGS sequence"/>
</dbReference>
<dbReference type="SUPFAM" id="SSF52540">
    <property type="entry name" value="P-loop containing nucleoside triphosphate hydrolases"/>
    <property type="match status" value="2"/>
</dbReference>
<dbReference type="CDD" id="cd03221">
    <property type="entry name" value="ABCF_EF-3"/>
    <property type="match status" value="2"/>
</dbReference>
<evidence type="ECO:0000259" key="3">
    <source>
        <dbReference type="PROSITE" id="PS50893"/>
    </source>
</evidence>
<evidence type="ECO:0000256" key="2">
    <source>
        <dbReference type="ARBA" id="ARBA00022840"/>
    </source>
</evidence>
<protein>
    <submittedName>
        <fullName evidence="4">ABC transporter ATP-binding protein</fullName>
    </submittedName>
</protein>
<dbReference type="InterPro" id="IPR027417">
    <property type="entry name" value="P-loop_NTPase"/>
</dbReference>
<dbReference type="SMART" id="SM00382">
    <property type="entry name" value="AAA"/>
    <property type="match status" value="2"/>
</dbReference>
<dbReference type="InterPro" id="IPR051309">
    <property type="entry name" value="ABCF_ATPase"/>
</dbReference>
<dbReference type="RefSeq" id="WP_078111299.1">
    <property type="nucleotide sequence ID" value="NZ_CP065424.1"/>
</dbReference>
<dbReference type="GO" id="GO:0005524">
    <property type="term" value="F:ATP binding"/>
    <property type="evidence" value="ECO:0007669"/>
    <property type="project" value="UniProtKB-KW"/>
</dbReference>